<protein>
    <submittedName>
        <fullName evidence="3">Glycoside hydrolase family 88 protein</fullName>
    </submittedName>
</protein>
<evidence type="ECO:0000313" key="4">
    <source>
        <dbReference type="Proteomes" id="UP000193689"/>
    </source>
</evidence>
<dbReference type="OrthoDB" id="2317065at2759"/>
<evidence type="ECO:0000256" key="2">
    <source>
        <dbReference type="ARBA" id="ARBA00038358"/>
    </source>
</evidence>
<dbReference type="InterPro" id="IPR012341">
    <property type="entry name" value="6hp_glycosidase-like_sf"/>
</dbReference>
<keyword evidence="1 3" id="KW-0378">Hydrolase</keyword>
<accession>A0A1Y2DMW2</accession>
<dbReference type="EMBL" id="MCFJ01000011">
    <property type="protein sequence ID" value="ORY60509.1"/>
    <property type="molecule type" value="Genomic_DNA"/>
</dbReference>
<dbReference type="Proteomes" id="UP000193689">
    <property type="component" value="Unassembled WGS sequence"/>
</dbReference>
<dbReference type="RefSeq" id="XP_040712736.1">
    <property type="nucleotide sequence ID" value="XM_040856512.1"/>
</dbReference>
<proteinExistence type="inferred from homology"/>
<dbReference type="PANTHER" id="PTHR36845">
    <property type="entry name" value="HYDROLASE, PUTATIVE (AFU_ORTHOLOGUE AFUA_7G05090)-RELATED"/>
    <property type="match status" value="1"/>
</dbReference>
<evidence type="ECO:0000313" key="3">
    <source>
        <dbReference type="EMBL" id="ORY60509.1"/>
    </source>
</evidence>
<dbReference type="SUPFAM" id="SSF48208">
    <property type="entry name" value="Six-hairpin glycosidases"/>
    <property type="match status" value="1"/>
</dbReference>
<comment type="caution">
    <text evidence="3">The sequence shown here is derived from an EMBL/GenBank/DDBJ whole genome shotgun (WGS) entry which is preliminary data.</text>
</comment>
<dbReference type="GO" id="GO:0052757">
    <property type="term" value="F:chondroitin hydrolase activity"/>
    <property type="evidence" value="ECO:0007669"/>
    <property type="project" value="TreeGrafter"/>
</dbReference>
<dbReference type="AlphaFoldDB" id="A0A1Y2DMW2"/>
<evidence type="ECO:0000256" key="1">
    <source>
        <dbReference type="ARBA" id="ARBA00022801"/>
    </source>
</evidence>
<dbReference type="Gene3D" id="1.50.10.10">
    <property type="match status" value="1"/>
</dbReference>
<reference evidence="3 4" key="1">
    <citation type="submission" date="2016-07" db="EMBL/GenBank/DDBJ databases">
        <title>Pervasive Adenine N6-methylation of Active Genes in Fungi.</title>
        <authorList>
            <consortium name="DOE Joint Genome Institute"/>
            <person name="Mondo S.J."/>
            <person name="Dannebaum R.O."/>
            <person name="Kuo R.C."/>
            <person name="Labutti K."/>
            <person name="Haridas S."/>
            <person name="Kuo A."/>
            <person name="Salamov A."/>
            <person name="Ahrendt S.R."/>
            <person name="Lipzen A."/>
            <person name="Sullivan W."/>
            <person name="Andreopoulos W.B."/>
            <person name="Clum A."/>
            <person name="Lindquist E."/>
            <person name="Daum C."/>
            <person name="Ramamoorthy G.K."/>
            <person name="Gryganskyi A."/>
            <person name="Culley D."/>
            <person name="Magnuson J.K."/>
            <person name="James T.Y."/>
            <person name="O'Malley M.A."/>
            <person name="Stajich J.E."/>
            <person name="Spatafora J.W."/>
            <person name="Visel A."/>
            <person name="Grigoriev I.V."/>
        </authorList>
    </citation>
    <scope>NUCLEOTIDE SEQUENCE [LARGE SCALE GENOMIC DNA]</scope>
    <source>
        <strain evidence="3 4">CBS 129021</strain>
    </source>
</reference>
<sequence>MFLDSRSFNLNKLYSSLVEAKIWGVASKALAKPSPPLFYPEYTKPGGTEYVYRELEFWTSGFFPGSLYLLLERRRKYNGVLVRASPSDLHETQLEFACKWWTENLHQNAHLGTTHDLGFMIAPWAKLAWELNRDYKAFDTLQSSAKMLLSRFSDKVGLIRSWDTCTTKRYSFQSPEVDFMTVIDNMMNLDLLFYMAAQTGNQSMYDAAVQHARTTQRTHLRADFSTIHLVVFDPATGDVTQRLTNQGYTDTSCWTRGQTWAIAGFAETYHWTRDESFLATARSCADLFLRRLPPSFIPPWDFDAVTEEENGEGSKEPPDVSAAMIAAYGMLLIHKAMSALGEKSEYLLAALRITEAVCGSHMNKAARFETRTEEIQTVEHGPVQDASVLGVDMGFGETILNGATINNHEFAPRRWADHGLVYADYYFLLVGNLLLEMGVGELIVENVLQKAKRNEVST</sequence>
<dbReference type="InterPro" id="IPR052369">
    <property type="entry name" value="UG_Glycosaminoglycan_Hydrolase"/>
</dbReference>
<dbReference type="InterPro" id="IPR008928">
    <property type="entry name" value="6-hairpin_glycosidase_sf"/>
</dbReference>
<gene>
    <name evidence="3" type="ORF">BCR38DRAFT_349763</name>
</gene>
<dbReference type="InParanoid" id="A0A1Y2DMW2"/>
<dbReference type="GO" id="GO:0000272">
    <property type="term" value="P:polysaccharide catabolic process"/>
    <property type="evidence" value="ECO:0007669"/>
    <property type="project" value="TreeGrafter"/>
</dbReference>
<dbReference type="GeneID" id="63772724"/>
<organism evidence="3 4">
    <name type="scientific">Pseudomassariella vexata</name>
    <dbReference type="NCBI Taxonomy" id="1141098"/>
    <lineage>
        <taxon>Eukaryota</taxon>
        <taxon>Fungi</taxon>
        <taxon>Dikarya</taxon>
        <taxon>Ascomycota</taxon>
        <taxon>Pezizomycotina</taxon>
        <taxon>Sordariomycetes</taxon>
        <taxon>Xylariomycetidae</taxon>
        <taxon>Amphisphaeriales</taxon>
        <taxon>Pseudomassariaceae</taxon>
        <taxon>Pseudomassariella</taxon>
    </lineage>
</organism>
<dbReference type="PANTHER" id="PTHR36845:SF1">
    <property type="entry name" value="HYDROLASE, PUTATIVE (AFU_ORTHOLOGUE AFUA_7G05090)-RELATED"/>
    <property type="match status" value="1"/>
</dbReference>
<name>A0A1Y2DMW2_9PEZI</name>
<comment type="similarity">
    <text evidence="2">Belongs to the glycosyl hydrolase 88 family.</text>
</comment>
<keyword evidence="4" id="KW-1185">Reference proteome</keyword>